<keyword evidence="2" id="KW-0456">Lyase</keyword>
<dbReference type="PANTHER" id="PTHR21000:SF5">
    <property type="entry name" value="DIHYDROXY-ACID DEHYDRATASE, MITOCHONDRIAL"/>
    <property type="match status" value="1"/>
</dbReference>
<dbReference type="Proteomes" id="UP000775547">
    <property type="component" value="Unassembled WGS sequence"/>
</dbReference>
<dbReference type="EMBL" id="JABCKV010000013">
    <property type="protein sequence ID" value="KAG5647026.1"/>
    <property type="molecule type" value="Genomic_DNA"/>
</dbReference>
<reference evidence="4" key="1">
    <citation type="submission" date="2020-07" db="EMBL/GenBank/DDBJ databases">
        <authorList>
            <person name="Nieuwenhuis M."/>
            <person name="Van De Peppel L.J.J."/>
        </authorList>
    </citation>
    <scope>NUCLEOTIDE SEQUENCE</scope>
    <source>
        <strain evidence="4">AP01</strain>
        <tissue evidence="4">Mycelium</tissue>
    </source>
</reference>
<gene>
    <name evidence="4" type="ORF">DXG03_001396</name>
</gene>
<dbReference type="Pfam" id="PF00920">
    <property type="entry name" value="ILVD_EDD_N"/>
    <property type="match status" value="2"/>
</dbReference>
<accession>A0A9P7KGN7</accession>
<proteinExistence type="inferred from homology"/>
<dbReference type="GO" id="GO:0004160">
    <property type="term" value="F:dihydroxy-acid dehydratase activity"/>
    <property type="evidence" value="ECO:0007669"/>
    <property type="project" value="TreeGrafter"/>
</dbReference>
<comment type="caution">
    <text evidence="4">The sequence shown here is derived from an EMBL/GenBank/DDBJ whole genome shotgun (WGS) entry which is preliminary data.</text>
</comment>
<dbReference type="SUPFAM" id="SSF143975">
    <property type="entry name" value="IlvD/EDD N-terminal domain-like"/>
    <property type="match status" value="2"/>
</dbReference>
<evidence type="ECO:0000313" key="5">
    <source>
        <dbReference type="Proteomes" id="UP000775547"/>
    </source>
</evidence>
<dbReference type="InterPro" id="IPR050165">
    <property type="entry name" value="DHAD_IlvD/Edd"/>
</dbReference>
<evidence type="ECO:0000256" key="2">
    <source>
        <dbReference type="ARBA" id="ARBA00023239"/>
    </source>
</evidence>
<evidence type="ECO:0000313" key="4">
    <source>
        <dbReference type="EMBL" id="KAG5647026.1"/>
    </source>
</evidence>
<organism evidence="4 5">
    <name type="scientific">Asterophora parasitica</name>
    <dbReference type="NCBI Taxonomy" id="117018"/>
    <lineage>
        <taxon>Eukaryota</taxon>
        <taxon>Fungi</taxon>
        <taxon>Dikarya</taxon>
        <taxon>Basidiomycota</taxon>
        <taxon>Agaricomycotina</taxon>
        <taxon>Agaricomycetes</taxon>
        <taxon>Agaricomycetidae</taxon>
        <taxon>Agaricales</taxon>
        <taxon>Tricholomatineae</taxon>
        <taxon>Lyophyllaceae</taxon>
        <taxon>Asterophora</taxon>
    </lineage>
</organism>
<evidence type="ECO:0000259" key="3">
    <source>
        <dbReference type="Pfam" id="PF00920"/>
    </source>
</evidence>
<evidence type="ECO:0000256" key="1">
    <source>
        <dbReference type="ARBA" id="ARBA00006486"/>
    </source>
</evidence>
<feature type="domain" description="Dihydroxy-acid/6-phosphogluconate dehydratase N-terminal" evidence="3">
    <location>
        <begin position="1"/>
        <end position="71"/>
    </location>
</feature>
<name>A0A9P7KGN7_9AGAR</name>
<dbReference type="AlphaFoldDB" id="A0A9P7KGN7"/>
<comment type="similarity">
    <text evidence="1">Belongs to the IlvD/Edd family.</text>
</comment>
<dbReference type="InterPro" id="IPR000581">
    <property type="entry name" value="ILV_EDD_N"/>
</dbReference>
<protein>
    <recommendedName>
        <fullName evidence="3">Dihydroxy-acid/6-phosphogluconate dehydratase N-terminal domain-containing protein</fullName>
    </recommendedName>
</protein>
<dbReference type="PANTHER" id="PTHR21000">
    <property type="entry name" value="DIHYDROXY-ACID DEHYDRATASE DAD"/>
    <property type="match status" value="1"/>
</dbReference>
<reference evidence="4" key="2">
    <citation type="submission" date="2021-10" db="EMBL/GenBank/DDBJ databases">
        <title>Phylogenomics reveals ancestral predisposition of the termite-cultivated fungus Termitomyces towards a domesticated lifestyle.</title>
        <authorList>
            <person name="Auxier B."/>
            <person name="Grum-Grzhimaylo A."/>
            <person name="Cardenas M.E."/>
            <person name="Lodge J.D."/>
            <person name="Laessoe T."/>
            <person name="Pedersen O."/>
            <person name="Smith M.E."/>
            <person name="Kuyper T.W."/>
            <person name="Franco-Molano E.A."/>
            <person name="Baroni T.J."/>
            <person name="Aanen D.K."/>
        </authorList>
    </citation>
    <scope>NUCLEOTIDE SEQUENCE</scope>
    <source>
        <strain evidence="4">AP01</strain>
        <tissue evidence="4">Mycelium</tissue>
    </source>
</reference>
<dbReference type="GO" id="GO:0009082">
    <property type="term" value="P:branched-chain amino acid biosynthetic process"/>
    <property type="evidence" value="ECO:0007669"/>
    <property type="project" value="TreeGrafter"/>
</dbReference>
<dbReference type="OrthoDB" id="3851628at2759"/>
<dbReference type="InterPro" id="IPR037237">
    <property type="entry name" value="IlvD/EDD_N"/>
</dbReference>
<sequence length="227" mass="25251">MAAARHNRPTIIVYGGTIQAEAGYELHPVGAFAIGKISDEERFDVVRHACPGAGACGGMYTANTMSSALEVRMTADNRDFLHRYPHDINRHLESLSHTRQAHLHHTHVNRSVIATLFYFSPFIAEKKQECFKAAKYLKRLLELDLKPSTNRDILTRNSFLNAIVVITVLGGSTNAVREEQPGLQSMAHGAYLQVLHLLAMARAADVELSIDDFQRIGDKTPYLADLK</sequence>
<feature type="domain" description="Dihydroxy-acid/6-phosphogluconate dehydratase N-terminal" evidence="3">
    <location>
        <begin position="124"/>
        <end position="227"/>
    </location>
</feature>
<keyword evidence="5" id="KW-1185">Reference proteome</keyword>